<evidence type="ECO:0000256" key="1">
    <source>
        <dbReference type="SAM" id="MobiDB-lite"/>
    </source>
</evidence>
<gene>
    <name evidence="2" type="ORF">NC799_01255</name>
</gene>
<name>A0A9X3WC19_9BACI</name>
<feature type="compositionally biased region" description="Basic and acidic residues" evidence="1">
    <location>
        <begin position="42"/>
        <end position="58"/>
    </location>
</feature>
<evidence type="ECO:0000313" key="3">
    <source>
        <dbReference type="Proteomes" id="UP001145069"/>
    </source>
</evidence>
<comment type="caution">
    <text evidence="2">The sequence shown here is derived from an EMBL/GenBank/DDBJ whole genome shotgun (WGS) entry which is preliminary data.</text>
</comment>
<dbReference type="AlphaFoldDB" id="A0A9X3WC19"/>
<proteinExistence type="predicted"/>
<feature type="region of interest" description="Disordered" evidence="1">
    <location>
        <begin position="35"/>
        <end position="64"/>
    </location>
</feature>
<keyword evidence="3" id="KW-1185">Reference proteome</keyword>
<reference evidence="2" key="1">
    <citation type="submission" date="2022-06" db="EMBL/GenBank/DDBJ databases">
        <title>Aquibacillus sp. a new bacterium isolated from soil saline samples.</title>
        <authorList>
            <person name="Galisteo C."/>
            <person name="De La Haba R."/>
            <person name="Sanchez-Porro C."/>
            <person name="Ventosa A."/>
        </authorList>
    </citation>
    <scope>NUCLEOTIDE SEQUENCE</scope>
    <source>
        <strain evidence="2">3ASR75-54</strain>
    </source>
</reference>
<protein>
    <recommendedName>
        <fullName evidence="4">LysM domain-containing protein</fullName>
    </recommendedName>
</protein>
<sequence length="132" mass="15071">MEFIKKVVLTLALILFVISIFKDLTVGTIIQPSESVSVQDNMPRDKEMDNKDNEEKTENSFPDEQAISDRYTVTRIMIQPGDTVLTIIETINPNIPSMEITQLIEDFKTLNPGVNPHQIIPNESYLFPIYDN</sequence>
<dbReference type="Proteomes" id="UP001145069">
    <property type="component" value="Unassembled WGS sequence"/>
</dbReference>
<evidence type="ECO:0008006" key="4">
    <source>
        <dbReference type="Google" id="ProtNLM"/>
    </source>
</evidence>
<organism evidence="2 3">
    <name type="scientific">Aquibacillus salsiterrae</name>
    <dbReference type="NCBI Taxonomy" id="2950439"/>
    <lineage>
        <taxon>Bacteria</taxon>
        <taxon>Bacillati</taxon>
        <taxon>Bacillota</taxon>
        <taxon>Bacilli</taxon>
        <taxon>Bacillales</taxon>
        <taxon>Bacillaceae</taxon>
        <taxon>Aquibacillus</taxon>
    </lineage>
</organism>
<dbReference type="EMBL" id="JAMQKC010000001">
    <property type="protein sequence ID" value="MDC3415536.1"/>
    <property type="molecule type" value="Genomic_DNA"/>
</dbReference>
<evidence type="ECO:0000313" key="2">
    <source>
        <dbReference type="EMBL" id="MDC3415536.1"/>
    </source>
</evidence>
<accession>A0A9X3WC19</accession>
<dbReference type="RefSeq" id="WP_272444495.1">
    <property type="nucleotide sequence ID" value="NZ_JAMQKC010000001.1"/>
</dbReference>